<sequence>MKSVAEPRTIRLLAVLYGAVAAWFAPAMGLAVLALLGFLWNPRTIGIRHLLFEVGVVSVQFGGAALASVGLWRLRWWGPGVACVYNVGWAGVLVGYAIESDRNLSFQDSVPLALVLLAGLLLLPAVRGVTRYRSESQRVACGQQAHIPQRRRG</sequence>
<comment type="caution">
    <text evidence="2">The sequence shown here is derived from an EMBL/GenBank/DDBJ whole genome shotgun (WGS) entry which is preliminary data.</text>
</comment>
<dbReference type="Proteomes" id="UP000675880">
    <property type="component" value="Unassembled WGS sequence"/>
</dbReference>
<keyword evidence="1" id="KW-0812">Transmembrane</keyword>
<dbReference type="RefSeq" id="WP_213040008.1">
    <property type="nucleotide sequence ID" value="NZ_CAJNBJ010000001.1"/>
</dbReference>
<accession>A0ABM8QB97</accession>
<keyword evidence="1" id="KW-0472">Membrane</keyword>
<keyword evidence="1" id="KW-1133">Transmembrane helix</keyword>
<organism evidence="2 3">
    <name type="scientific">Nitrospira defluvii</name>
    <dbReference type="NCBI Taxonomy" id="330214"/>
    <lineage>
        <taxon>Bacteria</taxon>
        <taxon>Pseudomonadati</taxon>
        <taxon>Nitrospirota</taxon>
        <taxon>Nitrospiria</taxon>
        <taxon>Nitrospirales</taxon>
        <taxon>Nitrospiraceae</taxon>
        <taxon>Nitrospira</taxon>
    </lineage>
</organism>
<feature type="transmembrane region" description="Helical" evidence="1">
    <location>
        <begin position="12"/>
        <end position="40"/>
    </location>
</feature>
<feature type="transmembrane region" description="Helical" evidence="1">
    <location>
        <begin position="110"/>
        <end position="129"/>
    </location>
</feature>
<proteinExistence type="predicted"/>
<keyword evidence="3" id="KW-1185">Reference proteome</keyword>
<dbReference type="EMBL" id="CAJNBJ010000001">
    <property type="protein sequence ID" value="CAE6687742.1"/>
    <property type="molecule type" value="Genomic_DNA"/>
</dbReference>
<evidence type="ECO:0000313" key="2">
    <source>
        <dbReference type="EMBL" id="CAE6687742.1"/>
    </source>
</evidence>
<feature type="transmembrane region" description="Helical" evidence="1">
    <location>
        <begin position="76"/>
        <end position="98"/>
    </location>
</feature>
<evidence type="ECO:0000313" key="3">
    <source>
        <dbReference type="Proteomes" id="UP000675880"/>
    </source>
</evidence>
<protein>
    <submittedName>
        <fullName evidence="2">Uncharacterized protein</fullName>
    </submittedName>
</protein>
<reference evidence="2 3" key="1">
    <citation type="submission" date="2021-02" db="EMBL/GenBank/DDBJ databases">
        <authorList>
            <person name="Han P."/>
        </authorList>
    </citation>
    <scope>NUCLEOTIDE SEQUENCE [LARGE SCALE GENOMIC DNA]</scope>
    <source>
        <strain evidence="2">Candidatus Nitrospira sp. ZN2</strain>
    </source>
</reference>
<evidence type="ECO:0000256" key="1">
    <source>
        <dbReference type="SAM" id="Phobius"/>
    </source>
</evidence>
<feature type="transmembrane region" description="Helical" evidence="1">
    <location>
        <begin position="46"/>
        <end position="69"/>
    </location>
</feature>
<name>A0ABM8QB97_9BACT</name>
<gene>
    <name evidence="2" type="ORF">NSPZN2_10056</name>
</gene>